<dbReference type="Gene3D" id="3.90.870.20">
    <property type="entry name" value="Carbamoyltransferase, C-terminal domain"/>
    <property type="match status" value="1"/>
</dbReference>
<dbReference type="Pfam" id="PF16861">
    <property type="entry name" value="Carbam_trans_C"/>
    <property type="match status" value="1"/>
</dbReference>
<comment type="caution">
    <text evidence="4">The sequence shown here is derived from an EMBL/GenBank/DDBJ whole genome shotgun (WGS) entry which is preliminary data.</text>
</comment>
<evidence type="ECO:0000259" key="2">
    <source>
        <dbReference type="Pfam" id="PF02543"/>
    </source>
</evidence>
<proteinExistence type="inferred from homology"/>
<evidence type="ECO:0000259" key="3">
    <source>
        <dbReference type="Pfam" id="PF16861"/>
    </source>
</evidence>
<reference evidence="4 5" key="1">
    <citation type="submission" date="2020-07" db="EMBL/GenBank/DDBJ databases">
        <title>Sequencing the genomes of 1000 actinobacteria strains.</title>
        <authorList>
            <person name="Klenk H.-P."/>
        </authorList>
    </citation>
    <scope>NUCLEOTIDE SEQUENCE [LARGE SCALE GENOMIC DNA]</scope>
    <source>
        <strain evidence="4 5">CXB654</strain>
    </source>
</reference>
<dbReference type="Gene3D" id="3.30.420.40">
    <property type="match status" value="2"/>
</dbReference>
<dbReference type="PANTHER" id="PTHR34847:SF1">
    <property type="entry name" value="NODULATION PROTEIN U"/>
    <property type="match status" value="1"/>
</dbReference>
<dbReference type="EC" id="2.1.3.-" evidence="4"/>
<dbReference type="PANTHER" id="PTHR34847">
    <property type="entry name" value="NODULATION PROTEIN U"/>
    <property type="match status" value="1"/>
</dbReference>
<comment type="similarity">
    <text evidence="1">Belongs to the NodU/CmcH family.</text>
</comment>
<dbReference type="EMBL" id="JACCCC010000001">
    <property type="protein sequence ID" value="NYE50040.1"/>
    <property type="molecule type" value="Genomic_DNA"/>
</dbReference>
<dbReference type="AlphaFoldDB" id="A0A852U7Y2"/>
<dbReference type="InterPro" id="IPR038152">
    <property type="entry name" value="Carbam_trans_C_sf"/>
</dbReference>
<evidence type="ECO:0000313" key="5">
    <source>
        <dbReference type="Proteomes" id="UP000589036"/>
    </source>
</evidence>
<feature type="domain" description="Carbamoyltransferase C-terminal" evidence="3">
    <location>
        <begin position="402"/>
        <end position="571"/>
    </location>
</feature>
<dbReference type="InterPro" id="IPR031730">
    <property type="entry name" value="Carbam_trans_C"/>
</dbReference>
<evidence type="ECO:0000256" key="1">
    <source>
        <dbReference type="ARBA" id="ARBA00006129"/>
    </source>
</evidence>
<dbReference type="Pfam" id="PF02543">
    <property type="entry name" value="Carbam_trans_N"/>
    <property type="match status" value="1"/>
</dbReference>
<dbReference type="SUPFAM" id="SSF53067">
    <property type="entry name" value="Actin-like ATPase domain"/>
    <property type="match status" value="1"/>
</dbReference>
<dbReference type="InterPro" id="IPR051338">
    <property type="entry name" value="NodU/CmcH_Carbamoyltrnsfr"/>
</dbReference>
<name>A0A852U7Y2_9ACTN</name>
<organism evidence="4 5">
    <name type="scientific">Spinactinospora alkalitolerans</name>
    <dbReference type="NCBI Taxonomy" id="687207"/>
    <lineage>
        <taxon>Bacteria</taxon>
        <taxon>Bacillati</taxon>
        <taxon>Actinomycetota</taxon>
        <taxon>Actinomycetes</taxon>
        <taxon>Streptosporangiales</taxon>
        <taxon>Nocardiopsidaceae</taxon>
        <taxon>Spinactinospora</taxon>
    </lineage>
</organism>
<dbReference type="CDD" id="cd24098">
    <property type="entry name" value="ASKHA_NBD_TobZ_N"/>
    <property type="match status" value="1"/>
</dbReference>
<accession>A0A852U7Y2</accession>
<sequence>MTSRAPVVLGLCSGTHDSAASLIVDGRLVGLVEEERLNGEKHTRAYPEHAIDWLLDRAGLVSEDVSSVAYNFSPSLYMRGVVPSLAYLAPPSSRRRALARARSFHTVYRRASERLADLAHRFPLARVSGVAHHRAHGIYAFTASGYEDAAVLIVDSLGETVTTSIAHARLHGAGLRYRPMHQITDPASLGYAYGAVTQHLGWRRGDEEGTVMALAALGDPARFRALFARAIVLTEDGFALNPRAFPLRVISSRYSRLSQDFVRMTCPPRAPDSAVESVHADLAAALQERTEQVMVHLARRARTLTGAPLLCVGGGVAMNCVSIGRIVEQAGFDEVAVPPAPGDAGTAAGAALAHHLDTSGVLASGAARRCYLGPSFPRIRLPKHPRRGLAAHTITDPTRRLAHELAAGRIVGVFQGRLEAGPRALGNRSILASPLLPDVVKRLNSTVKFRESFRPFAPVALEDKAADYFTLDQPAPFMSIASGVTELAHRTVPAVIHANGTARIQTLTRERNPFLADVLAAFAELTGVPVLINTSLNIKGKPICGTPEMALDCLAESGLDALLLETWWVDKE</sequence>
<dbReference type="InterPro" id="IPR043129">
    <property type="entry name" value="ATPase_NBD"/>
</dbReference>
<dbReference type="Proteomes" id="UP000589036">
    <property type="component" value="Unassembled WGS sequence"/>
</dbReference>
<dbReference type="InterPro" id="IPR003696">
    <property type="entry name" value="Carbtransf_dom"/>
</dbReference>
<dbReference type="RefSeq" id="WP_312863325.1">
    <property type="nucleotide sequence ID" value="NZ_BAAAYY010000019.1"/>
</dbReference>
<gene>
    <name evidence="4" type="ORF">HDA32_005160</name>
</gene>
<protein>
    <submittedName>
        <fullName evidence="4">Carbamoyltransferase</fullName>
        <ecNumber evidence="4">2.1.3.-</ecNumber>
    </submittedName>
</protein>
<keyword evidence="4" id="KW-0808">Transferase</keyword>
<evidence type="ECO:0000313" key="4">
    <source>
        <dbReference type="EMBL" id="NYE50040.1"/>
    </source>
</evidence>
<feature type="domain" description="Carbamoyltransferase" evidence="2">
    <location>
        <begin position="9"/>
        <end position="352"/>
    </location>
</feature>
<keyword evidence="5" id="KW-1185">Reference proteome</keyword>
<dbReference type="GO" id="GO:0016740">
    <property type="term" value="F:transferase activity"/>
    <property type="evidence" value="ECO:0007669"/>
    <property type="project" value="UniProtKB-KW"/>
</dbReference>